<dbReference type="STRING" id="1173022.Cri9333_0835"/>
<dbReference type="Pfam" id="PF14328">
    <property type="entry name" value="DUF4385"/>
    <property type="match status" value="1"/>
</dbReference>
<sequence length="163" mass="19366">MAFDYSLDFKIINFREHPELYRIGKGEQGVLLVEPYKSEILPYWRFKTPDIARQSSEKIYELFLSYLEQDDFIGADMARKFIQMGYTRSRRYANHKTGKKYKSNPQKASTKEAQIEARKDILPNEEDPIKAESAAIFKLKWVEAKTNPKYLQLLEQHKKMYEQ</sequence>
<protein>
    <recommendedName>
        <fullName evidence="4">Cytoplasmic protein</fullName>
    </recommendedName>
</protein>
<dbReference type="InterPro" id="IPR025494">
    <property type="entry name" value="DUF4385"/>
</dbReference>
<dbReference type="AlphaFoldDB" id="K9VW88"/>
<name>K9VW88_9CYAN</name>
<feature type="region of interest" description="Disordered" evidence="1">
    <location>
        <begin position="93"/>
        <end position="113"/>
    </location>
</feature>
<evidence type="ECO:0008006" key="4">
    <source>
        <dbReference type="Google" id="ProtNLM"/>
    </source>
</evidence>
<gene>
    <name evidence="2" type="ORF">Cri9333_0835</name>
</gene>
<dbReference type="OrthoDB" id="65486at2"/>
<evidence type="ECO:0000313" key="3">
    <source>
        <dbReference type="Proteomes" id="UP000010472"/>
    </source>
</evidence>
<dbReference type="Proteomes" id="UP000010472">
    <property type="component" value="Chromosome"/>
</dbReference>
<evidence type="ECO:0000313" key="2">
    <source>
        <dbReference type="EMBL" id="AFZ11752.1"/>
    </source>
</evidence>
<keyword evidence="3" id="KW-1185">Reference proteome</keyword>
<organism evidence="2 3">
    <name type="scientific">Crinalium epipsammum PCC 9333</name>
    <dbReference type="NCBI Taxonomy" id="1173022"/>
    <lineage>
        <taxon>Bacteria</taxon>
        <taxon>Bacillati</taxon>
        <taxon>Cyanobacteriota</taxon>
        <taxon>Cyanophyceae</taxon>
        <taxon>Gomontiellales</taxon>
        <taxon>Gomontiellaceae</taxon>
        <taxon>Crinalium</taxon>
    </lineage>
</organism>
<evidence type="ECO:0000256" key="1">
    <source>
        <dbReference type="SAM" id="MobiDB-lite"/>
    </source>
</evidence>
<feature type="compositionally biased region" description="Basic residues" evidence="1">
    <location>
        <begin position="93"/>
        <end position="102"/>
    </location>
</feature>
<proteinExistence type="predicted"/>
<dbReference type="RefSeq" id="WP_015201874.1">
    <property type="nucleotide sequence ID" value="NC_019753.1"/>
</dbReference>
<dbReference type="eggNOG" id="ENOG50301DU">
    <property type="taxonomic scope" value="Bacteria"/>
</dbReference>
<dbReference type="PATRIC" id="fig|1173022.3.peg.906"/>
<dbReference type="EMBL" id="CP003620">
    <property type="protein sequence ID" value="AFZ11752.1"/>
    <property type="molecule type" value="Genomic_DNA"/>
</dbReference>
<accession>K9VW88</accession>
<dbReference type="HOGENOM" id="CLU_079668_2_1_3"/>
<dbReference type="KEGG" id="cep:Cri9333_0835"/>
<reference evidence="2 3" key="1">
    <citation type="submission" date="2012-06" db="EMBL/GenBank/DDBJ databases">
        <title>Finished chromosome of genome of Crinalium epipsammum PCC 9333.</title>
        <authorList>
            <consortium name="US DOE Joint Genome Institute"/>
            <person name="Gugger M."/>
            <person name="Coursin T."/>
            <person name="Rippka R."/>
            <person name="Tandeau De Marsac N."/>
            <person name="Huntemann M."/>
            <person name="Wei C.-L."/>
            <person name="Han J."/>
            <person name="Detter J.C."/>
            <person name="Han C."/>
            <person name="Tapia R."/>
            <person name="Davenport K."/>
            <person name="Daligault H."/>
            <person name="Erkkila T."/>
            <person name="Gu W."/>
            <person name="Munk A.C.C."/>
            <person name="Teshima H."/>
            <person name="Xu Y."/>
            <person name="Chain P."/>
            <person name="Chen A."/>
            <person name="Krypides N."/>
            <person name="Mavromatis K."/>
            <person name="Markowitz V."/>
            <person name="Szeto E."/>
            <person name="Ivanova N."/>
            <person name="Mikhailova N."/>
            <person name="Ovchinnikova G."/>
            <person name="Pagani I."/>
            <person name="Pati A."/>
            <person name="Goodwin L."/>
            <person name="Peters L."/>
            <person name="Pitluck S."/>
            <person name="Woyke T."/>
            <person name="Kerfeld C."/>
        </authorList>
    </citation>
    <scope>NUCLEOTIDE SEQUENCE [LARGE SCALE GENOMIC DNA]</scope>
    <source>
        <strain evidence="2 3">PCC 9333</strain>
    </source>
</reference>